<reference evidence="2 3" key="1">
    <citation type="submission" date="2017-11" db="EMBL/GenBank/DDBJ databases">
        <title>The genome of Rhizophagus clarus HR1 reveals common genetic basis of auxotrophy among arbuscular mycorrhizal fungi.</title>
        <authorList>
            <person name="Kobayashi Y."/>
        </authorList>
    </citation>
    <scope>NUCLEOTIDE SEQUENCE [LARGE SCALE GENOMIC DNA]</scope>
    <source>
        <strain evidence="2 3">HR1</strain>
    </source>
</reference>
<evidence type="ECO:0000256" key="1">
    <source>
        <dbReference type="SAM" id="MobiDB-lite"/>
    </source>
</evidence>
<dbReference type="STRING" id="94130.A0A2Z6S472"/>
<proteinExistence type="predicted"/>
<dbReference type="AlphaFoldDB" id="A0A2Z6S472"/>
<gene>
    <name evidence="2" type="ORF">RclHR1_33510001</name>
</gene>
<organism evidence="2 3">
    <name type="scientific">Rhizophagus clarus</name>
    <dbReference type="NCBI Taxonomy" id="94130"/>
    <lineage>
        <taxon>Eukaryota</taxon>
        <taxon>Fungi</taxon>
        <taxon>Fungi incertae sedis</taxon>
        <taxon>Mucoromycota</taxon>
        <taxon>Glomeromycotina</taxon>
        <taxon>Glomeromycetes</taxon>
        <taxon>Glomerales</taxon>
        <taxon>Glomeraceae</taxon>
        <taxon>Rhizophagus</taxon>
    </lineage>
</organism>
<comment type="caution">
    <text evidence="2">The sequence shown here is derived from an EMBL/GenBank/DDBJ whole genome shotgun (WGS) entry which is preliminary data.</text>
</comment>
<dbReference type="Proteomes" id="UP000247702">
    <property type="component" value="Unassembled WGS sequence"/>
</dbReference>
<accession>A0A2Z6S472</accession>
<evidence type="ECO:0000313" key="2">
    <source>
        <dbReference type="EMBL" id="GBB98888.1"/>
    </source>
</evidence>
<protein>
    <submittedName>
        <fullName evidence="2">Uncharacterized protein</fullName>
    </submittedName>
</protein>
<name>A0A2Z6S472_9GLOM</name>
<feature type="region of interest" description="Disordered" evidence="1">
    <location>
        <begin position="49"/>
        <end position="69"/>
    </location>
</feature>
<sequence>NEIKNLLKGQIPEEYRLYYGKTFSKQTAKIYEKLIPELKRLMNGHYNPSNDCHSIEQSDSEDDSRQKLPDNKRFLHVYNRSWCSDELKQLLRDVLDPKAEYI</sequence>
<evidence type="ECO:0000313" key="3">
    <source>
        <dbReference type="Proteomes" id="UP000247702"/>
    </source>
</evidence>
<dbReference type="EMBL" id="BEXD01002615">
    <property type="protein sequence ID" value="GBB98888.1"/>
    <property type="molecule type" value="Genomic_DNA"/>
</dbReference>
<keyword evidence="3" id="KW-1185">Reference proteome</keyword>
<feature type="non-terminal residue" evidence="2">
    <location>
        <position position="1"/>
    </location>
</feature>